<dbReference type="NCBIfam" id="TIGR03824">
    <property type="entry name" value="FlgM_jcvi"/>
    <property type="match status" value="1"/>
</dbReference>
<keyword evidence="5" id="KW-0805">Transcription regulation</keyword>
<dbReference type="GO" id="GO:0045892">
    <property type="term" value="P:negative regulation of DNA-templated transcription"/>
    <property type="evidence" value="ECO:0007669"/>
    <property type="project" value="InterPro"/>
</dbReference>
<evidence type="ECO:0000259" key="10">
    <source>
        <dbReference type="Pfam" id="PF04316"/>
    </source>
</evidence>
<feature type="region of interest" description="Disordered" evidence="9">
    <location>
        <begin position="1"/>
        <end position="47"/>
    </location>
</feature>
<dbReference type="KEGG" id="bgf:BC1003_2064"/>
<protein>
    <recommendedName>
        <fullName evidence="2">Negative regulator of flagellin synthesis</fullName>
    </recommendedName>
    <alternativeName>
        <fullName evidence="8">Anti-sigma-28 factor</fullName>
    </alternativeName>
</protein>
<evidence type="ECO:0000313" key="11">
    <source>
        <dbReference type="EMBL" id="ADN58026.1"/>
    </source>
</evidence>
<dbReference type="GO" id="GO:0044781">
    <property type="term" value="P:bacterial-type flagellum organization"/>
    <property type="evidence" value="ECO:0007669"/>
    <property type="project" value="UniProtKB-KW"/>
</dbReference>
<name>E1TB79_BURSG</name>
<evidence type="ECO:0000256" key="8">
    <source>
        <dbReference type="ARBA" id="ARBA00030117"/>
    </source>
</evidence>
<keyword evidence="4" id="KW-1005">Bacterial flagellum biogenesis</keyword>
<evidence type="ECO:0000256" key="3">
    <source>
        <dbReference type="ARBA" id="ARBA00022491"/>
    </source>
</evidence>
<dbReference type="InterPro" id="IPR007412">
    <property type="entry name" value="FlgM"/>
</dbReference>
<organism evidence="11">
    <name type="scientific">Burkholderia sp. (strain CCGE1003)</name>
    <dbReference type="NCBI Taxonomy" id="640512"/>
    <lineage>
        <taxon>Bacteria</taxon>
        <taxon>Pseudomonadati</taxon>
        <taxon>Pseudomonadota</taxon>
        <taxon>Betaproteobacteria</taxon>
        <taxon>Burkholderiales</taxon>
        <taxon>Burkholderiaceae</taxon>
        <taxon>Burkholderia</taxon>
    </lineage>
</organism>
<dbReference type="AlphaFoldDB" id="E1TB79"/>
<gene>
    <name evidence="11" type="ordered locus">BC1003_2064</name>
</gene>
<comment type="similarity">
    <text evidence="1">Belongs to the FlgM family.</text>
</comment>
<sequence length="118" mass="12134">MKIESTSYPLAEPRNGAQRATGDSDAKGAVESVEQVSGAHAQNSTVNLSTVSALRTPGDSDIDTAKVESIKAALRDGTYTIDSGKIADGILSTARELLQATTRAPAAGSNTLDQTGSR</sequence>
<dbReference type="HOGENOM" id="CLU_149304_2_0_4"/>
<dbReference type="InterPro" id="IPR031316">
    <property type="entry name" value="FlgM_C"/>
</dbReference>
<keyword evidence="3" id="KW-0678">Repressor</keyword>
<evidence type="ECO:0000256" key="6">
    <source>
        <dbReference type="ARBA" id="ARBA00023163"/>
    </source>
</evidence>
<evidence type="ECO:0000256" key="5">
    <source>
        <dbReference type="ARBA" id="ARBA00023015"/>
    </source>
</evidence>
<dbReference type="OrthoDB" id="9181369at2"/>
<comment type="function">
    <text evidence="7">Responsible for the coupling of flagellin expression to flagellar assembly by preventing expression of the flagellin genes when a component of the middle class of proteins is defective. It negatively regulates flagellar genes by inhibiting the activity of FliA by directly binding to FliA.</text>
</comment>
<evidence type="ECO:0000256" key="1">
    <source>
        <dbReference type="ARBA" id="ARBA00005322"/>
    </source>
</evidence>
<dbReference type="InterPro" id="IPR035890">
    <property type="entry name" value="Anti-sigma-28_factor_FlgM_sf"/>
</dbReference>
<reference evidence="11" key="1">
    <citation type="submission" date="2010-09" db="EMBL/GenBank/DDBJ databases">
        <title>Complete sequence of chromosome1 of Burkholderia sp. CCGE1003.</title>
        <authorList>
            <consortium name="US DOE Joint Genome Institute"/>
            <person name="Lucas S."/>
            <person name="Copeland A."/>
            <person name="Lapidus A."/>
            <person name="Cheng J.-F."/>
            <person name="Bruce D."/>
            <person name="Goodwin L."/>
            <person name="Pitluck S."/>
            <person name="Daligault H."/>
            <person name="Davenport K."/>
            <person name="Detter J.C."/>
            <person name="Han C."/>
            <person name="Tapia R."/>
            <person name="Land M."/>
            <person name="Hauser L."/>
            <person name="Jeffries C."/>
            <person name="Kyrpides N."/>
            <person name="Ivanova N."/>
            <person name="Ovchinnikova G."/>
            <person name="Martinez-Romero E."/>
            <person name="Rogel M.A."/>
            <person name="Auchtung J."/>
            <person name="Tiedje J.M."/>
            <person name="Woyke T."/>
        </authorList>
    </citation>
    <scope>NUCLEOTIDE SEQUENCE</scope>
    <source>
        <strain evidence="11">CCGE1003</strain>
    </source>
</reference>
<proteinExistence type="inferred from homology"/>
<evidence type="ECO:0000256" key="9">
    <source>
        <dbReference type="SAM" id="MobiDB-lite"/>
    </source>
</evidence>
<dbReference type="SUPFAM" id="SSF101498">
    <property type="entry name" value="Anti-sigma factor FlgM"/>
    <property type="match status" value="1"/>
</dbReference>
<feature type="domain" description="Anti-sigma-28 factor FlgM C-terminal" evidence="10">
    <location>
        <begin position="57"/>
        <end position="91"/>
    </location>
</feature>
<evidence type="ECO:0000256" key="7">
    <source>
        <dbReference type="ARBA" id="ARBA00024739"/>
    </source>
</evidence>
<keyword evidence="6" id="KW-0804">Transcription</keyword>
<dbReference type="EMBL" id="CP002217">
    <property type="protein sequence ID" value="ADN58026.1"/>
    <property type="molecule type" value="Genomic_DNA"/>
</dbReference>
<evidence type="ECO:0000256" key="4">
    <source>
        <dbReference type="ARBA" id="ARBA00022795"/>
    </source>
</evidence>
<dbReference type="Pfam" id="PF04316">
    <property type="entry name" value="FlgM"/>
    <property type="match status" value="1"/>
</dbReference>
<evidence type="ECO:0000256" key="2">
    <source>
        <dbReference type="ARBA" id="ARBA00017823"/>
    </source>
</evidence>
<accession>E1TB79</accession>
<dbReference type="STRING" id="640512.BC1003_2064"/>
<dbReference type="eggNOG" id="COG2747">
    <property type="taxonomic scope" value="Bacteria"/>
</dbReference>